<feature type="compositionally biased region" description="Polar residues" evidence="1">
    <location>
        <begin position="374"/>
        <end position="385"/>
    </location>
</feature>
<reference evidence="2" key="1">
    <citation type="submission" date="2020-03" db="EMBL/GenBank/DDBJ databases">
        <title>Draft Genome Sequence of Cylindrodendrum hubeiense.</title>
        <authorList>
            <person name="Buettner E."/>
            <person name="Kellner H."/>
        </authorList>
    </citation>
    <scope>NUCLEOTIDE SEQUENCE</scope>
    <source>
        <strain evidence="2">IHI 201604</strain>
    </source>
</reference>
<feature type="region of interest" description="Disordered" evidence="1">
    <location>
        <begin position="137"/>
        <end position="177"/>
    </location>
</feature>
<dbReference type="EMBL" id="JAANBB010000713">
    <property type="protein sequence ID" value="KAF7535514.1"/>
    <property type="molecule type" value="Genomic_DNA"/>
</dbReference>
<feature type="region of interest" description="Disordered" evidence="1">
    <location>
        <begin position="297"/>
        <end position="317"/>
    </location>
</feature>
<comment type="caution">
    <text evidence="2">The sequence shown here is derived from an EMBL/GenBank/DDBJ whole genome shotgun (WGS) entry which is preliminary data.</text>
</comment>
<sequence>MFDVIELAELLEDPLADLLADLPARPSPPSSGVFEHSKTSEPALTINLSAAAAGVALESQAILDDKIKVFRTFCTAFDEIAKRFRTGCTFRFAERMSQSFLNHWASALNSDSQPQSQPQRVQSYASALVADIPTRRAAPPEFNDFQPAPTRGNAPDPLRRCPGPRQTRRPQEQQEGNSAVAYYDPRVFAQLHENSPAWDKQRFTIRTHLADKLDIKLGWAIRPTNLDIRNKIINEEACWAPTLGADAIELVPIKTLLISFLEEPKHPFCLFGMIRKAAKPNQCNLCWDYHSRHRLPQLPRPHPSNERTCAARPRRQDGAIKRLNRLEKKGIREISKRLFHQPHPEAAAAAAGPLSPALVALRGPDPTTYGRNAPTLTAPAQTPGP</sequence>
<gene>
    <name evidence="2" type="ORF">G7Z17_g13198</name>
</gene>
<feature type="compositionally biased region" description="Low complexity" evidence="1">
    <location>
        <begin position="344"/>
        <end position="361"/>
    </location>
</feature>
<proteinExistence type="predicted"/>
<evidence type="ECO:0000256" key="1">
    <source>
        <dbReference type="SAM" id="MobiDB-lite"/>
    </source>
</evidence>
<accession>A0A9P5GWV8</accession>
<name>A0A9P5GWV8_9HYPO</name>
<dbReference type="AlphaFoldDB" id="A0A9P5GWV8"/>
<keyword evidence="3" id="KW-1185">Reference proteome</keyword>
<organism evidence="2 3">
    <name type="scientific">Cylindrodendrum hubeiense</name>
    <dbReference type="NCBI Taxonomy" id="595255"/>
    <lineage>
        <taxon>Eukaryota</taxon>
        <taxon>Fungi</taxon>
        <taxon>Dikarya</taxon>
        <taxon>Ascomycota</taxon>
        <taxon>Pezizomycotina</taxon>
        <taxon>Sordariomycetes</taxon>
        <taxon>Hypocreomycetidae</taxon>
        <taxon>Hypocreales</taxon>
        <taxon>Nectriaceae</taxon>
        <taxon>Cylindrodendrum</taxon>
    </lineage>
</organism>
<dbReference type="Proteomes" id="UP000722485">
    <property type="component" value="Unassembled WGS sequence"/>
</dbReference>
<protein>
    <submittedName>
        <fullName evidence="2">Uncharacterized protein</fullName>
    </submittedName>
</protein>
<feature type="region of interest" description="Disordered" evidence="1">
    <location>
        <begin position="344"/>
        <end position="385"/>
    </location>
</feature>
<evidence type="ECO:0000313" key="3">
    <source>
        <dbReference type="Proteomes" id="UP000722485"/>
    </source>
</evidence>
<evidence type="ECO:0000313" key="2">
    <source>
        <dbReference type="EMBL" id="KAF7535514.1"/>
    </source>
</evidence>
<dbReference type="OrthoDB" id="5104423at2759"/>